<keyword evidence="9 11" id="KW-0443">Lipid metabolism</keyword>
<dbReference type="EMBL" id="AHBZ03000012">
    <property type="protein sequence ID" value="KAF7775291.1"/>
    <property type="molecule type" value="Genomic_DNA"/>
</dbReference>
<dbReference type="Proteomes" id="UP000016487">
    <property type="component" value="Unassembled WGS sequence"/>
</dbReference>
<evidence type="ECO:0000256" key="4">
    <source>
        <dbReference type="ARBA" id="ARBA00020902"/>
    </source>
</evidence>
<evidence type="ECO:0000256" key="3">
    <source>
        <dbReference type="ARBA" id="ARBA00012687"/>
    </source>
</evidence>
<evidence type="ECO:0000256" key="11">
    <source>
        <dbReference type="HAMAP-Rule" id="MF_00392"/>
    </source>
</evidence>
<dbReference type="NCBIfam" id="TIGR00215">
    <property type="entry name" value="lpxB"/>
    <property type="match status" value="1"/>
</dbReference>
<evidence type="ECO:0000256" key="6">
    <source>
        <dbReference type="ARBA" id="ARBA00022556"/>
    </source>
</evidence>
<reference evidence="12" key="2">
    <citation type="submission" date="2015-03" db="EMBL/GenBank/DDBJ databases">
        <title>Genome sequence of Pseudoalteromonas citrea.</title>
        <authorList>
            <person name="Xie B.-B."/>
            <person name="Rong J.-C."/>
            <person name="Qin Q.-L."/>
            <person name="Zhang Y.-Z."/>
        </authorList>
    </citation>
    <scope>NUCLEOTIDE SEQUENCE</scope>
    <source>
        <strain evidence="12">DSM 8771</strain>
    </source>
</reference>
<comment type="caution">
    <text evidence="12">The sequence shown here is derived from an EMBL/GenBank/DDBJ whole genome shotgun (WGS) entry which is preliminary data.</text>
</comment>
<keyword evidence="8 11" id="KW-0808">Transferase</keyword>
<name>A0AAD4AM85_9GAMM</name>
<evidence type="ECO:0000256" key="8">
    <source>
        <dbReference type="ARBA" id="ARBA00022679"/>
    </source>
</evidence>
<dbReference type="PANTHER" id="PTHR30372:SF4">
    <property type="entry name" value="LIPID-A-DISACCHARIDE SYNTHASE, MITOCHONDRIAL-RELATED"/>
    <property type="match status" value="1"/>
</dbReference>
<evidence type="ECO:0000256" key="9">
    <source>
        <dbReference type="ARBA" id="ARBA00023098"/>
    </source>
</evidence>
<organism evidence="12 13">
    <name type="scientific">Pseudoalteromonas citrea</name>
    <dbReference type="NCBI Taxonomy" id="43655"/>
    <lineage>
        <taxon>Bacteria</taxon>
        <taxon>Pseudomonadati</taxon>
        <taxon>Pseudomonadota</taxon>
        <taxon>Gammaproteobacteria</taxon>
        <taxon>Alteromonadales</taxon>
        <taxon>Pseudoalteromonadaceae</taxon>
        <taxon>Pseudoalteromonas</taxon>
    </lineage>
</organism>
<evidence type="ECO:0000256" key="2">
    <source>
        <dbReference type="ARBA" id="ARBA00007868"/>
    </source>
</evidence>
<accession>A0AAD4AM85</accession>
<comment type="function">
    <text evidence="1 11">Condensation of UDP-2,3-diacylglucosamine and 2,3-diacylglucosamine-1-phosphate to form lipid A disaccharide, a precursor of lipid A, a phosphorylated glycolipid that anchors the lipopolysaccharide to the outer membrane of the cell.</text>
</comment>
<evidence type="ECO:0000313" key="12">
    <source>
        <dbReference type="EMBL" id="KAF7775291.1"/>
    </source>
</evidence>
<dbReference type="GO" id="GO:0016020">
    <property type="term" value="C:membrane"/>
    <property type="evidence" value="ECO:0007669"/>
    <property type="project" value="GOC"/>
</dbReference>
<dbReference type="PANTHER" id="PTHR30372">
    <property type="entry name" value="LIPID-A-DISACCHARIDE SYNTHASE"/>
    <property type="match status" value="1"/>
</dbReference>
<protein>
    <recommendedName>
        <fullName evidence="4 11">Lipid-A-disaccharide synthase</fullName>
        <ecNumber evidence="3 11">2.4.1.182</ecNumber>
    </recommendedName>
</protein>
<dbReference type="GO" id="GO:0009245">
    <property type="term" value="P:lipid A biosynthetic process"/>
    <property type="evidence" value="ECO:0007669"/>
    <property type="project" value="UniProtKB-UniRule"/>
</dbReference>
<dbReference type="InterPro" id="IPR003835">
    <property type="entry name" value="Glyco_trans_19"/>
</dbReference>
<dbReference type="EC" id="2.4.1.182" evidence="3 11"/>
<dbReference type="AlphaFoldDB" id="A0AAD4AM85"/>
<sequence>MAFLFIQTQIINMMNEKKLTIGVVAGELSGDILGAGLIHALKQHYPHAEFVGIAGPKMQQAGCHTLFDMEELAVMGLVEVLGRLPRLLKIRKQLVQHFIDNPPDVYIGIDAPDFNLRVEKPLKKAGIKTVQYVSPSVWAWRQKRIFTIAEATNLVLSLLPFEKAFYDKHDVPCTFVGHTLADEIPLEMDSNEARAKLGLDSDDLVLALLPGSRGSEVGLLSSTYIQTAQLLKEKLPKLKIVVPLVNEKRKAQFEAVLAEVAPNLRPILLEGQSSEAMLAANAVLLASGTATLEAMLYKKPMVVGYKFKPSSYWIFKNFFTFNIKYFSLPNLLADAPLVPEFLQQECNADALVDALLPMLRGESDALIKRFHDIHENIRLDASKQAAKAVAELIDAS</sequence>
<evidence type="ECO:0000313" key="13">
    <source>
        <dbReference type="Proteomes" id="UP000016487"/>
    </source>
</evidence>
<evidence type="ECO:0000256" key="7">
    <source>
        <dbReference type="ARBA" id="ARBA00022676"/>
    </source>
</evidence>
<evidence type="ECO:0000256" key="10">
    <source>
        <dbReference type="ARBA" id="ARBA00048975"/>
    </source>
</evidence>
<keyword evidence="7 11" id="KW-0328">Glycosyltransferase</keyword>
<keyword evidence="6 11" id="KW-0441">Lipid A biosynthesis</keyword>
<comment type="pathway">
    <text evidence="11">Bacterial outer membrane biogenesis; LPS lipid A biosynthesis.</text>
</comment>
<comment type="catalytic activity">
    <reaction evidence="10 11">
        <text>a lipid X + a UDP-2-N,3-O-bis[(3R)-3-hydroxyacyl]-alpha-D-glucosamine = a lipid A disaccharide + UDP + H(+)</text>
        <dbReference type="Rhea" id="RHEA:67828"/>
        <dbReference type="ChEBI" id="CHEBI:15378"/>
        <dbReference type="ChEBI" id="CHEBI:58223"/>
        <dbReference type="ChEBI" id="CHEBI:137748"/>
        <dbReference type="ChEBI" id="CHEBI:176338"/>
        <dbReference type="ChEBI" id="CHEBI:176343"/>
        <dbReference type="EC" id="2.4.1.182"/>
    </reaction>
</comment>
<comment type="similarity">
    <text evidence="2 11">Belongs to the LpxB family.</text>
</comment>
<evidence type="ECO:0000256" key="1">
    <source>
        <dbReference type="ARBA" id="ARBA00002056"/>
    </source>
</evidence>
<dbReference type="HAMAP" id="MF_00392">
    <property type="entry name" value="LpxB"/>
    <property type="match status" value="1"/>
</dbReference>
<gene>
    <name evidence="11 12" type="primary">lpxB</name>
    <name evidence="12" type="ORF">PCIT_a1452</name>
</gene>
<dbReference type="GO" id="GO:0005543">
    <property type="term" value="F:phospholipid binding"/>
    <property type="evidence" value="ECO:0007669"/>
    <property type="project" value="TreeGrafter"/>
</dbReference>
<dbReference type="GO" id="GO:0008915">
    <property type="term" value="F:lipid-A-disaccharide synthase activity"/>
    <property type="evidence" value="ECO:0007669"/>
    <property type="project" value="UniProtKB-UniRule"/>
</dbReference>
<dbReference type="Pfam" id="PF02684">
    <property type="entry name" value="LpxB"/>
    <property type="match status" value="1"/>
</dbReference>
<reference evidence="12" key="1">
    <citation type="journal article" date="2012" name="J. Bacteriol.">
        <title>Genome sequences of type strains of seven species of the marine bacterium Pseudoalteromonas.</title>
        <authorList>
            <person name="Xie B.B."/>
            <person name="Shu Y.L."/>
            <person name="Qin Q.L."/>
            <person name="Rong J.C."/>
            <person name="Zhang X.Y."/>
            <person name="Chen X.L."/>
            <person name="Shi M."/>
            <person name="He H.L."/>
            <person name="Zhou B.C."/>
            <person name="Zhang Y.Z."/>
        </authorList>
    </citation>
    <scope>NUCLEOTIDE SEQUENCE</scope>
    <source>
        <strain evidence="12">DSM 8771</strain>
    </source>
</reference>
<evidence type="ECO:0000256" key="5">
    <source>
        <dbReference type="ARBA" id="ARBA00022516"/>
    </source>
</evidence>
<keyword evidence="5 11" id="KW-0444">Lipid biosynthesis</keyword>
<dbReference type="SUPFAM" id="SSF53756">
    <property type="entry name" value="UDP-Glycosyltransferase/glycogen phosphorylase"/>
    <property type="match status" value="1"/>
</dbReference>
<proteinExistence type="inferred from homology"/>